<dbReference type="AlphaFoldDB" id="A0A808FE96"/>
<gene>
    <name evidence="1" type="ORF">XcfCFBP6167P_06975</name>
</gene>
<evidence type="ECO:0000313" key="1">
    <source>
        <dbReference type="EMBL" id="ATS88094.1"/>
    </source>
</evidence>
<name>A0A808FE96_XANCI</name>
<protein>
    <submittedName>
        <fullName evidence="1">Uncharacterized protein</fullName>
    </submittedName>
</protein>
<sequence>MPKLKRDEVVDERWKRLFIWQLHVFTKEIGFCESFSHVCRLNPNSSASSRRAARNRPSTDALARRIVARCWPDRQSWPPGLLSDGRPLAGRMDHVQHTHQVTGHVIDQ</sequence>
<dbReference type="EMBL" id="CP021018">
    <property type="protein sequence ID" value="ATS88094.1"/>
    <property type="molecule type" value="Genomic_DNA"/>
</dbReference>
<accession>A0A808FE96</accession>
<proteinExistence type="predicted"/>
<reference evidence="1" key="1">
    <citation type="journal article" date="2017" name="BMC Genomics">
        <title>Xanthomonas adaptation to common bean is associated with horizontal transfers of genes encoding TAL effectors.</title>
        <authorList>
            <person name="Ruh M."/>
            <person name="Briand M."/>
            <person name="Bonneau S."/>
            <person name="Jacques M.A."/>
            <person name="Chen N.W.G."/>
        </authorList>
    </citation>
    <scope>NUCLEOTIDE SEQUENCE [LARGE SCALE GENOMIC DNA]</scope>
    <source>
        <strain evidence="1">CFBP6167</strain>
    </source>
</reference>
<organism evidence="1">
    <name type="scientific">Xanthomonas citri pv. phaseoli var. fuscans</name>
    <dbReference type="NCBI Taxonomy" id="473423"/>
    <lineage>
        <taxon>Bacteria</taxon>
        <taxon>Pseudomonadati</taxon>
        <taxon>Pseudomonadota</taxon>
        <taxon>Gammaproteobacteria</taxon>
        <taxon>Lysobacterales</taxon>
        <taxon>Lysobacteraceae</taxon>
        <taxon>Xanthomonas</taxon>
    </lineage>
</organism>